<evidence type="ECO:0000256" key="2">
    <source>
        <dbReference type="SAM" id="Coils"/>
    </source>
</evidence>
<dbReference type="EMBL" id="AFWA02000002">
    <property type="protein sequence ID" value="EMR11067.1"/>
    <property type="molecule type" value="Genomic_DNA"/>
</dbReference>
<evidence type="ECO:0000256" key="3">
    <source>
        <dbReference type="SAM" id="MobiDB-lite"/>
    </source>
</evidence>
<evidence type="ECO:0000313" key="5">
    <source>
        <dbReference type="EMBL" id="EMR11067.1"/>
    </source>
</evidence>
<protein>
    <submittedName>
        <fullName evidence="5">Uncharacterized protein</fullName>
    </submittedName>
</protein>
<evidence type="ECO:0000256" key="4">
    <source>
        <dbReference type="SAM" id="SignalP"/>
    </source>
</evidence>
<name>M7NUT5_PNEMU</name>
<feature type="signal peptide" evidence="4">
    <location>
        <begin position="1"/>
        <end position="16"/>
    </location>
</feature>
<dbReference type="HOGENOM" id="CLU_487548_0_0_1"/>
<dbReference type="InterPro" id="IPR005556">
    <property type="entry name" value="SUN"/>
</dbReference>
<organism evidence="5 6">
    <name type="scientific">Pneumocystis murina (strain B123)</name>
    <name type="common">Mouse pneumocystis pneumonia agent</name>
    <name type="synonym">Pneumocystis carinii f. sp. muris</name>
    <dbReference type="NCBI Taxonomy" id="1069680"/>
    <lineage>
        <taxon>Eukaryota</taxon>
        <taxon>Fungi</taxon>
        <taxon>Dikarya</taxon>
        <taxon>Ascomycota</taxon>
        <taxon>Taphrinomycotina</taxon>
        <taxon>Pneumocystomycetes</taxon>
        <taxon>Pneumocystaceae</taxon>
        <taxon>Pneumocystis</taxon>
    </lineage>
</organism>
<dbReference type="STRING" id="1069680.M7NUT5"/>
<comment type="caution">
    <text evidence="5">The sequence shown here is derived from an EMBL/GenBank/DDBJ whole genome shotgun (WGS) entry which is preliminary data.</text>
</comment>
<comment type="similarity">
    <text evidence="1">Belongs to the SUN family.</text>
</comment>
<sequence>MIIIRTSLLFMAITNAYPAINPLARYDHRTSSDSHEVYQGRCSIFDPTLSIHPFTLSDGESRLLNCSPGNDCLYVCKSGYLPSRLDSRVNYDLMGVPGGKVSCDSQGILGLTPGVPLCLPSKQNIYVTSLLRLPSSFCQKVSFEGNSFFSPNFLQPRLLSSIAVSDNSYGSSLYYFNSPGVASQHECSTDFSTTGTGASSPYVLEVTKDPNNHVLIRLGWNPFYVTDDYLNKHSPGWGMKVLCEGVDCSQPCYIDPIRHAVNQCENCEQGYGGSSFCTVKVPENMEAVVFLFSSDNGQHTNSFTGFSSFEKTHKFSVTGRVQTSGFRETLDSKGLAYTGKDRNEKSEVDKLKQEDEELTKKEKELLEEAQRSRIENKLPGNQDEQFHQQGGSKHDDSRLFSTESAKEFMHHENNLKSSLNGVKNEDAVDLVYLKISGGNNKDIDDFKGFLDEKSLSLNKESAKDTGALNDVSSSISTGNSLCKTDKCKSLLTSITESAYELCSLLKSEHSSSNLSKKSSNPQLKVAPTDLESSKQENSATDIKTNTHWILILLGIIMLL</sequence>
<dbReference type="GeneID" id="19894362"/>
<dbReference type="Proteomes" id="UP000011958">
    <property type="component" value="Unassembled WGS sequence"/>
</dbReference>
<reference evidence="6" key="1">
    <citation type="journal article" date="2016" name="Nat. Commun.">
        <title>Genome analysis of three Pneumocystis species reveals adaptation mechanisms to life exclusively in mammalian hosts.</title>
        <authorList>
            <person name="Ma L."/>
            <person name="Chen Z."/>
            <person name="Huang D.W."/>
            <person name="Kutty G."/>
            <person name="Ishihara M."/>
            <person name="Wang H."/>
            <person name="Abouelleil A."/>
            <person name="Bishop L."/>
            <person name="Davey E."/>
            <person name="Deng R."/>
            <person name="Deng X."/>
            <person name="Fan L."/>
            <person name="Fantoni G."/>
            <person name="Fitzgerald M."/>
            <person name="Gogineni E."/>
            <person name="Goldberg J.M."/>
            <person name="Handley G."/>
            <person name="Hu X."/>
            <person name="Huber C."/>
            <person name="Jiao X."/>
            <person name="Jones K."/>
            <person name="Levin J.Z."/>
            <person name="Liu Y."/>
            <person name="Macdonald P."/>
            <person name="Melnikov A."/>
            <person name="Raley C."/>
            <person name="Sassi M."/>
            <person name="Sherman B.T."/>
            <person name="Song X."/>
            <person name="Sykes S."/>
            <person name="Tran B."/>
            <person name="Walsh L."/>
            <person name="Xia Y."/>
            <person name="Yang J."/>
            <person name="Young S."/>
            <person name="Zeng Q."/>
            <person name="Zheng X."/>
            <person name="Stephens R."/>
            <person name="Nusbaum C."/>
            <person name="Birren B.W."/>
            <person name="Azadi P."/>
            <person name="Lempicki R.A."/>
            <person name="Cuomo C.A."/>
            <person name="Kovacs J.A."/>
        </authorList>
    </citation>
    <scope>NUCLEOTIDE SEQUENCE [LARGE SCALE GENOMIC DNA]</scope>
    <source>
        <strain evidence="6">B123</strain>
    </source>
</reference>
<dbReference type="Pfam" id="PF03856">
    <property type="entry name" value="SUN"/>
    <property type="match status" value="1"/>
</dbReference>
<dbReference type="InterPro" id="IPR053088">
    <property type="entry name" value="Beta-glucosidase/SUN-like"/>
</dbReference>
<feature type="region of interest" description="Disordered" evidence="3">
    <location>
        <begin position="372"/>
        <end position="397"/>
    </location>
</feature>
<dbReference type="RefSeq" id="XP_007872564.1">
    <property type="nucleotide sequence ID" value="XM_007874373.1"/>
</dbReference>
<keyword evidence="6" id="KW-1185">Reference proteome</keyword>
<keyword evidence="2" id="KW-0175">Coiled coil</keyword>
<feature type="coiled-coil region" evidence="2">
    <location>
        <begin position="341"/>
        <end position="372"/>
    </location>
</feature>
<feature type="region of interest" description="Disordered" evidence="3">
    <location>
        <begin position="511"/>
        <end position="538"/>
    </location>
</feature>
<dbReference type="VEuPathDB" id="FungiDB:PNEG_00664"/>
<dbReference type="PANTHER" id="PTHR31654:SF0">
    <property type="entry name" value="SECRETED BETA-GLUCOSIDASE ADG3-RELATED"/>
    <property type="match status" value="1"/>
</dbReference>
<dbReference type="PANTHER" id="PTHR31654">
    <property type="entry name" value="SECRETED BETA-GLUCOSIDASE ADG3-RELATED"/>
    <property type="match status" value="1"/>
</dbReference>
<dbReference type="OrthoDB" id="5554151at2759"/>
<feature type="chain" id="PRO_5004082311" evidence="4">
    <location>
        <begin position="17"/>
        <end position="559"/>
    </location>
</feature>
<evidence type="ECO:0000256" key="1">
    <source>
        <dbReference type="ARBA" id="ARBA00010579"/>
    </source>
</evidence>
<evidence type="ECO:0000313" key="6">
    <source>
        <dbReference type="Proteomes" id="UP000011958"/>
    </source>
</evidence>
<keyword evidence="4" id="KW-0732">Signal</keyword>
<dbReference type="eggNOG" id="ENOG502QWHV">
    <property type="taxonomic scope" value="Eukaryota"/>
</dbReference>
<accession>M7NUT5</accession>
<gene>
    <name evidence="5" type="ORF">PNEG_00664</name>
</gene>
<proteinExistence type="inferred from homology"/>
<dbReference type="AlphaFoldDB" id="M7NUT5"/>